<evidence type="ECO:0000313" key="4">
    <source>
        <dbReference type="Proteomes" id="UP001147700"/>
    </source>
</evidence>
<sequence>MPALAELPGLAGQRLGPTAWREMTQERVNAFADVTEDHNYIHVDPERAKDSPFGGTIAHGYLSVALLAPISQELLDVSGATGVNYGMDRLRFPAPLPVGASFRGVAEVGEVSEVRGGVQVKVTMTVEVRDQDKPAVVADCLFRYYA</sequence>
<dbReference type="Gene3D" id="3.10.129.10">
    <property type="entry name" value="Hotdog Thioesterase"/>
    <property type="match status" value="1"/>
</dbReference>
<dbReference type="RefSeq" id="WP_202954340.1">
    <property type="nucleotide sequence ID" value="NZ_JAPCID010000026.1"/>
</dbReference>
<organism evidence="3 4">
    <name type="scientific">Solirubrobacter deserti</name>
    <dbReference type="NCBI Taxonomy" id="2282478"/>
    <lineage>
        <taxon>Bacteria</taxon>
        <taxon>Bacillati</taxon>
        <taxon>Actinomycetota</taxon>
        <taxon>Thermoleophilia</taxon>
        <taxon>Solirubrobacterales</taxon>
        <taxon>Solirubrobacteraceae</taxon>
        <taxon>Solirubrobacter</taxon>
    </lineage>
</organism>
<dbReference type="CDD" id="cd03450">
    <property type="entry name" value="NodN"/>
    <property type="match status" value="1"/>
</dbReference>
<evidence type="ECO:0000256" key="1">
    <source>
        <dbReference type="ARBA" id="ARBA00005254"/>
    </source>
</evidence>
<gene>
    <name evidence="3" type="ORF">OJ962_18335</name>
</gene>
<comment type="similarity">
    <text evidence="1">Belongs to the enoyl-CoA hydratase/isomerase family.</text>
</comment>
<comment type="caution">
    <text evidence="3">The sequence shown here is derived from an EMBL/GenBank/DDBJ whole genome shotgun (WGS) entry which is preliminary data.</text>
</comment>
<dbReference type="InterPro" id="IPR039375">
    <property type="entry name" value="NodN-like"/>
</dbReference>
<feature type="domain" description="MaoC-like" evidence="2">
    <location>
        <begin position="12"/>
        <end position="126"/>
    </location>
</feature>
<proteinExistence type="inferred from homology"/>
<dbReference type="Pfam" id="PF01575">
    <property type="entry name" value="MaoC_dehydratas"/>
    <property type="match status" value="1"/>
</dbReference>
<name>A0ABT4RLL8_9ACTN</name>
<dbReference type="Proteomes" id="UP001147700">
    <property type="component" value="Unassembled WGS sequence"/>
</dbReference>
<dbReference type="SUPFAM" id="SSF54637">
    <property type="entry name" value="Thioesterase/thiol ester dehydrase-isomerase"/>
    <property type="match status" value="1"/>
</dbReference>
<protein>
    <submittedName>
        <fullName evidence="3">MaoC family dehydratase</fullName>
    </submittedName>
</protein>
<evidence type="ECO:0000259" key="2">
    <source>
        <dbReference type="Pfam" id="PF01575"/>
    </source>
</evidence>
<dbReference type="PANTHER" id="PTHR42993">
    <property type="entry name" value="MAOC-LIKE DEHYDRATASE DOMAIN-CONTAINING PROTEIN"/>
    <property type="match status" value="1"/>
</dbReference>
<evidence type="ECO:0000313" key="3">
    <source>
        <dbReference type="EMBL" id="MDA0139466.1"/>
    </source>
</evidence>
<dbReference type="InterPro" id="IPR002539">
    <property type="entry name" value="MaoC-like_dom"/>
</dbReference>
<dbReference type="InterPro" id="IPR029069">
    <property type="entry name" value="HotDog_dom_sf"/>
</dbReference>
<accession>A0ABT4RLL8</accession>
<dbReference type="PANTHER" id="PTHR42993:SF1">
    <property type="entry name" value="MAOC-LIKE DEHYDRATASE DOMAIN-CONTAINING PROTEIN"/>
    <property type="match status" value="1"/>
</dbReference>
<keyword evidence="4" id="KW-1185">Reference proteome</keyword>
<dbReference type="EMBL" id="JAPCID010000026">
    <property type="protein sequence ID" value="MDA0139466.1"/>
    <property type="molecule type" value="Genomic_DNA"/>
</dbReference>
<reference evidence="3" key="1">
    <citation type="submission" date="2022-10" db="EMBL/GenBank/DDBJ databases">
        <title>The WGS of Solirubrobacter sp. CPCC 204708.</title>
        <authorList>
            <person name="Jiang Z."/>
        </authorList>
    </citation>
    <scope>NUCLEOTIDE SEQUENCE</scope>
    <source>
        <strain evidence="3">CPCC 204708</strain>
    </source>
</reference>